<dbReference type="GO" id="GO:0046872">
    <property type="term" value="F:metal ion binding"/>
    <property type="evidence" value="ECO:0007669"/>
    <property type="project" value="UniProtKB-KW"/>
</dbReference>
<proteinExistence type="inferred from homology"/>
<feature type="binding site" evidence="4">
    <location>
        <position position="204"/>
    </location>
    <ligand>
        <name>a divalent metal cation</name>
        <dbReference type="ChEBI" id="CHEBI:60240"/>
        <label>1</label>
    </ligand>
</feature>
<dbReference type="PANTHER" id="PTHR46124:SF2">
    <property type="entry name" value="D-AMINOACYL-TRNA DEACYLASE"/>
    <property type="match status" value="1"/>
</dbReference>
<feature type="binding site" evidence="4">
    <location>
        <position position="129"/>
    </location>
    <ligand>
        <name>a divalent metal cation</name>
        <dbReference type="ChEBI" id="CHEBI:60240"/>
        <label>2</label>
    </ligand>
</feature>
<dbReference type="Proteomes" id="UP000288405">
    <property type="component" value="Unassembled WGS sequence"/>
</dbReference>
<organism evidence="5 6">
    <name type="scientific">Aliidiomarina sanyensis</name>
    <dbReference type="NCBI Taxonomy" id="1249555"/>
    <lineage>
        <taxon>Bacteria</taxon>
        <taxon>Pseudomonadati</taxon>
        <taxon>Pseudomonadota</taxon>
        <taxon>Gammaproteobacteria</taxon>
        <taxon>Alteromonadales</taxon>
        <taxon>Idiomarinaceae</taxon>
        <taxon>Aliidiomarina</taxon>
    </lineage>
</organism>
<dbReference type="PROSITE" id="PS01137">
    <property type="entry name" value="TATD_1"/>
    <property type="match status" value="1"/>
</dbReference>
<dbReference type="InterPro" id="IPR032466">
    <property type="entry name" value="Metal_Hydrolase"/>
</dbReference>
<feature type="binding site" evidence="4">
    <location>
        <position position="8"/>
    </location>
    <ligand>
        <name>a divalent metal cation</name>
        <dbReference type="ChEBI" id="CHEBI:60240"/>
        <label>1</label>
    </ligand>
</feature>
<name>A0A432WRX4_9GAMM</name>
<keyword evidence="6" id="KW-1185">Reference proteome</keyword>
<keyword evidence="2 4" id="KW-0479">Metal-binding</keyword>
<accession>A0A432WRX4</accession>
<dbReference type="RefSeq" id="WP_126775855.1">
    <property type="nucleotide sequence ID" value="NZ_PIPM01000001.1"/>
</dbReference>
<dbReference type="GO" id="GO:0016788">
    <property type="term" value="F:hydrolase activity, acting on ester bonds"/>
    <property type="evidence" value="ECO:0007669"/>
    <property type="project" value="InterPro"/>
</dbReference>
<feature type="binding site" evidence="4">
    <location>
        <position position="93"/>
    </location>
    <ligand>
        <name>a divalent metal cation</name>
        <dbReference type="ChEBI" id="CHEBI:60240"/>
        <label>1</label>
    </ligand>
</feature>
<reference evidence="5 6" key="1">
    <citation type="journal article" date="2011" name="Front. Microbiol.">
        <title>Genomic signatures of strain selection and enhancement in Bacillus atrophaeus var. globigii, a historical biowarfare simulant.</title>
        <authorList>
            <person name="Gibbons H.S."/>
            <person name="Broomall S.M."/>
            <person name="McNew L.A."/>
            <person name="Daligault H."/>
            <person name="Chapman C."/>
            <person name="Bruce D."/>
            <person name="Karavis M."/>
            <person name="Krepps M."/>
            <person name="McGregor P.A."/>
            <person name="Hong C."/>
            <person name="Park K.H."/>
            <person name="Akmal A."/>
            <person name="Feldman A."/>
            <person name="Lin J.S."/>
            <person name="Chang W.E."/>
            <person name="Higgs B.W."/>
            <person name="Demirev P."/>
            <person name="Lindquist J."/>
            <person name="Liem A."/>
            <person name="Fochler E."/>
            <person name="Read T.D."/>
            <person name="Tapia R."/>
            <person name="Johnson S."/>
            <person name="Bishop-Lilly K.A."/>
            <person name="Detter C."/>
            <person name="Han C."/>
            <person name="Sozhamannan S."/>
            <person name="Rosenzweig C.N."/>
            <person name="Skowronski E.W."/>
        </authorList>
    </citation>
    <scope>NUCLEOTIDE SEQUENCE [LARGE SCALE GENOMIC DNA]</scope>
    <source>
        <strain evidence="5 6">GYP-17</strain>
    </source>
</reference>
<dbReference type="InterPro" id="IPR001130">
    <property type="entry name" value="TatD-like"/>
</dbReference>
<dbReference type="GO" id="GO:0004536">
    <property type="term" value="F:DNA nuclease activity"/>
    <property type="evidence" value="ECO:0007669"/>
    <property type="project" value="InterPro"/>
</dbReference>
<dbReference type="GO" id="GO:0005829">
    <property type="term" value="C:cytosol"/>
    <property type="evidence" value="ECO:0007669"/>
    <property type="project" value="TreeGrafter"/>
</dbReference>
<evidence type="ECO:0000256" key="1">
    <source>
        <dbReference type="ARBA" id="ARBA00009275"/>
    </source>
</evidence>
<evidence type="ECO:0000256" key="2">
    <source>
        <dbReference type="ARBA" id="ARBA00022723"/>
    </source>
</evidence>
<dbReference type="SUPFAM" id="SSF51556">
    <property type="entry name" value="Metallo-dependent hydrolases"/>
    <property type="match status" value="1"/>
</dbReference>
<dbReference type="OrthoDB" id="9810005at2"/>
<dbReference type="PIRSF" id="PIRSF005902">
    <property type="entry name" value="DNase_TatD"/>
    <property type="match status" value="1"/>
</dbReference>
<dbReference type="FunFam" id="3.20.20.140:FF:000005">
    <property type="entry name" value="TatD family hydrolase"/>
    <property type="match status" value="1"/>
</dbReference>
<sequence>MFVDSHCHLDKLKQTERLGIQAVLEKAQQAQVEHMLCIGVTPDDFASMQTIVGDHPQVSFSCGIHPLYVAKHGFDEASLRALCARNDVIAVGETGLDYYYDKDNHRLQQRSFAAHVALATELNKPLIIHTRDARKDTIDILKEGQAERCGGVMHCFTESLEMAEQAMELGFFISISGIVTFANADALRDVVRAVPLDRLLIETDAPWLTPVPHRGKENEPSFVRHVAECVAKLKDVSVEEVAHVTRENFYQLFQLERTPL</sequence>
<dbReference type="InterPro" id="IPR015991">
    <property type="entry name" value="TatD/YcfH-like"/>
</dbReference>
<evidence type="ECO:0000256" key="4">
    <source>
        <dbReference type="PIRSR" id="PIRSR005902-1"/>
    </source>
</evidence>
<comment type="caution">
    <text evidence="5">The sequence shown here is derived from an EMBL/GenBank/DDBJ whole genome shotgun (WGS) entry which is preliminary data.</text>
</comment>
<protein>
    <submittedName>
        <fullName evidence="5">Metal-dependent hydrolase</fullName>
    </submittedName>
</protein>
<dbReference type="Pfam" id="PF01026">
    <property type="entry name" value="TatD_DNase"/>
    <property type="match status" value="1"/>
</dbReference>
<keyword evidence="3 5" id="KW-0378">Hydrolase</keyword>
<evidence type="ECO:0000313" key="5">
    <source>
        <dbReference type="EMBL" id="RUO36543.1"/>
    </source>
</evidence>
<dbReference type="PROSITE" id="PS01091">
    <property type="entry name" value="TATD_3"/>
    <property type="match status" value="1"/>
</dbReference>
<feature type="binding site" evidence="4">
    <location>
        <position position="154"/>
    </location>
    <ligand>
        <name>a divalent metal cation</name>
        <dbReference type="ChEBI" id="CHEBI:60240"/>
        <label>2</label>
    </ligand>
</feature>
<evidence type="ECO:0000256" key="3">
    <source>
        <dbReference type="ARBA" id="ARBA00022801"/>
    </source>
</evidence>
<gene>
    <name evidence="5" type="ORF">CWE11_01640</name>
</gene>
<feature type="binding site" evidence="4">
    <location>
        <position position="6"/>
    </location>
    <ligand>
        <name>a divalent metal cation</name>
        <dbReference type="ChEBI" id="CHEBI:60240"/>
        <label>1</label>
    </ligand>
</feature>
<dbReference type="InterPro" id="IPR018228">
    <property type="entry name" value="DNase_TatD-rel_CS"/>
</dbReference>
<evidence type="ECO:0000313" key="6">
    <source>
        <dbReference type="Proteomes" id="UP000288405"/>
    </source>
</evidence>
<dbReference type="Gene3D" id="3.20.20.140">
    <property type="entry name" value="Metal-dependent hydrolases"/>
    <property type="match status" value="1"/>
</dbReference>
<dbReference type="NCBIfam" id="TIGR00010">
    <property type="entry name" value="YchF/TatD family DNA exonuclease"/>
    <property type="match status" value="1"/>
</dbReference>
<dbReference type="EMBL" id="PIPM01000001">
    <property type="protein sequence ID" value="RUO36543.1"/>
    <property type="molecule type" value="Genomic_DNA"/>
</dbReference>
<dbReference type="AlphaFoldDB" id="A0A432WRX4"/>
<dbReference type="CDD" id="cd01310">
    <property type="entry name" value="TatD_DNAse"/>
    <property type="match status" value="1"/>
</dbReference>
<dbReference type="PANTHER" id="PTHR46124">
    <property type="entry name" value="D-AMINOACYL-TRNA DEACYLASE"/>
    <property type="match status" value="1"/>
</dbReference>
<comment type="similarity">
    <text evidence="1">Belongs to the metallo-dependent hydrolases superfamily. TatD-type hydrolase family.</text>
</comment>